<dbReference type="PROSITE" id="PS50035">
    <property type="entry name" value="PLD"/>
    <property type="match status" value="2"/>
</dbReference>
<dbReference type="InterPro" id="IPR001736">
    <property type="entry name" value="PLipase_D/transphosphatidylase"/>
</dbReference>
<dbReference type="InterPro" id="IPR025202">
    <property type="entry name" value="PLD-like_dom"/>
</dbReference>
<dbReference type="EMBL" id="JAJCIS010000003">
    <property type="protein sequence ID" value="MCB7387325.1"/>
    <property type="molecule type" value="Genomic_DNA"/>
</dbReference>
<dbReference type="Proteomes" id="UP001299546">
    <property type="component" value="Unassembled WGS sequence"/>
</dbReference>
<dbReference type="SMART" id="SM00155">
    <property type="entry name" value="PLDc"/>
    <property type="match status" value="2"/>
</dbReference>
<dbReference type="Pfam" id="PF13091">
    <property type="entry name" value="PLDc_2"/>
    <property type="match status" value="2"/>
</dbReference>
<dbReference type="CDD" id="cd09113">
    <property type="entry name" value="PLDc_ymdC_like_2"/>
    <property type="match status" value="1"/>
</dbReference>
<sequence>MSDNNRFGSGMMKLLKRRWKLILVLGIIAALLAGVMGPFIPYKTVSEKAAAKIHTEDFRGEKEGPDRAMLLETNVSAWEERIRLINQAKERIIISTFDMREGESTRDILAMLLAKAQEGVRIEIMVDGMSAFTHMKSEPLFQAISAQPEIEIRLYNEVNVLQFWKLNGRMHDKYIIVDNMAYILGGRNMFDYFIGDYKTKNRSYDREVLIYNTGDKEEGISSLYQVEDYFKKLWDSELCTSYYNDTELLEKQEVAGEVDSLKERYEALKEKNPQLFADCDYDEMTVPSNKVTLISNPTGVYGKEPIVFYTLSRLMEEAEQRVIIHTPYIVCNSYMYEELGKISQKVPDVEMMINSVDNGDNFVASSDYRFHKDEVLDTGVNLYEYDGGLSYHGKSLVIDDDLSIVGSYNMDLRSTYVDTELMLVVNSKEFTTQLTKAMGELQKDCREVVDTDTYKVPKHLKIKEAPPWKKAAWTVCGILLQPFRRLI</sequence>
<gene>
    <name evidence="4" type="ORF">LIZ65_08485</name>
</gene>
<evidence type="ECO:0000259" key="3">
    <source>
        <dbReference type="PROSITE" id="PS50035"/>
    </source>
</evidence>
<feature type="domain" description="PLD phosphodiesterase" evidence="3">
    <location>
        <begin position="166"/>
        <end position="193"/>
    </location>
</feature>
<name>A0ABS8DG23_9FIRM</name>
<keyword evidence="2" id="KW-1133">Transmembrane helix</keyword>
<feature type="domain" description="PLD phosphodiesterase" evidence="3">
    <location>
        <begin position="387"/>
        <end position="414"/>
    </location>
</feature>
<keyword evidence="2" id="KW-0472">Membrane</keyword>
<comment type="caution">
    <text evidence="4">The sequence shown here is derived from an EMBL/GenBank/DDBJ whole genome shotgun (WGS) entry which is preliminary data.</text>
</comment>
<feature type="coiled-coil region" evidence="1">
    <location>
        <begin position="251"/>
        <end position="278"/>
    </location>
</feature>
<evidence type="ECO:0000256" key="2">
    <source>
        <dbReference type="SAM" id="Phobius"/>
    </source>
</evidence>
<evidence type="ECO:0000313" key="4">
    <source>
        <dbReference type="EMBL" id="MCB7387325.1"/>
    </source>
</evidence>
<keyword evidence="2" id="KW-0812">Transmembrane</keyword>
<reference evidence="4 5" key="1">
    <citation type="submission" date="2021-10" db="EMBL/GenBank/DDBJ databases">
        <title>Collection of gut derived symbiotic bacterial strains cultured from healthy donors.</title>
        <authorList>
            <person name="Lin H."/>
            <person name="Littmann E."/>
            <person name="Kohout C."/>
            <person name="Pamer E.G."/>
        </authorList>
    </citation>
    <scope>NUCLEOTIDE SEQUENCE [LARGE SCALE GENOMIC DNA]</scope>
    <source>
        <strain evidence="4 5">DFI.1.165</strain>
    </source>
</reference>
<evidence type="ECO:0000313" key="5">
    <source>
        <dbReference type="Proteomes" id="UP001299546"/>
    </source>
</evidence>
<dbReference type="PANTHER" id="PTHR21248">
    <property type="entry name" value="CARDIOLIPIN SYNTHASE"/>
    <property type="match status" value="1"/>
</dbReference>
<keyword evidence="1" id="KW-0175">Coiled coil</keyword>
<dbReference type="SUPFAM" id="SSF56024">
    <property type="entry name" value="Phospholipase D/nuclease"/>
    <property type="match status" value="2"/>
</dbReference>
<proteinExistence type="predicted"/>
<keyword evidence="5" id="KW-1185">Reference proteome</keyword>
<accession>A0ABS8DG23</accession>
<evidence type="ECO:0000256" key="1">
    <source>
        <dbReference type="SAM" id="Coils"/>
    </source>
</evidence>
<organism evidence="4 5">
    <name type="scientific">Bariatricus massiliensis</name>
    <dbReference type="NCBI Taxonomy" id="1745713"/>
    <lineage>
        <taxon>Bacteria</taxon>
        <taxon>Bacillati</taxon>
        <taxon>Bacillota</taxon>
        <taxon>Clostridia</taxon>
        <taxon>Lachnospirales</taxon>
        <taxon>Lachnospiraceae</taxon>
        <taxon>Bariatricus</taxon>
    </lineage>
</organism>
<protein>
    <submittedName>
        <fullName evidence="4">Phospholipase D family protein</fullName>
    </submittedName>
</protein>
<dbReference type="Gene3D" id="3.30.870.10">
    <property type="entry name" value="Endonuclease Chain A"/>
    <property type="match status" value="2"/>
</dbReference>
<feature type="transmembrane region" description="Helical" evidence="2">
    <location>
        <begin position="21"/>
        <end position="40"/>
    </location>
</feature>
<dbReference type="PANTHER" id="PTHR21248:SF12">
    <property type="entry name" value="CARDIOLIPIN SYNTHASE C"/>
    <property type="match status" value="1"/>
</dbReference>